<reference evidence="1 2" key="1">
    <citation type="submission" date="2017-10" db="EMBL/GenBank/DDBJ databases">
        <title>Analysis of the genome sequences of Rhizobium populations associated to common bean (phaseolus vulgaris).</title>
        <authorList>
            <person name="Bustos P."/>
            <person name="Santamaria R.I."/>
            <person name="Miranda-Sanchez F."/>
            <person name="Perez-Carrascal O."/>
            <person name="Juarez S."/>
            <person name="Lozano L."/>
            <person name="Martinez-Flores I."/>
            <person name="Vinuesa P."/>
            <person name="Martinez-Romero E."/>
            <person name="Cevallos M.A."/>
            <person name="Romero D."/>
            <person name="Davila G."/>
            <person name="Gonzalez V."/>
        </authorList>
    </citation>
    <scope>NUCLEOTIDE SEQUENCE [LARGE SCALE GENOMIC DNA]</scope>
    <source>
        <strain evidence="1 2">NXT3</strain>
        <plasmid evidence="2">Plasmid psfrenxt3b</plasmid>
    </source>
</reference>
<evidence type="ECO:0000313" key="1">
    <source>
        <dbReference type="EMBL" id="AUX78871.1"/>
    </source>
</evidence>
<proteinExistence type="predicted"/>
<sequence>MTEGYLEMARSGVFPPILLVDDCRFPDRTACHAPAKMRSYFKRCSIRGPVGTSLAA</sequence>
<organism evidence="1 2">
    <name type="scientific">Rhizobium fredii</name>
    <name type="common">Sinorhizobium fredii</name>
    <dbReference type="NCBI Taxonomy" id="380"/>
    <lineage>
        <taxon>Bacteria</taxon>
        <taxon>Pseudomonadati</taxon>
        <taxon>Pseudomonadota</taxon>
        <taxon>Alphaproteobacteria</taxon>
        <taxon>Hyphomicrobiales</taxon>
        <taxon>Rhizobiaceae</taxon>
        <taxon>Sinorhizobium/Ensifer group</taxon>
        <taxon>Sinorhizobium</taxon>
    </lineage>
</organism>
<name>A0A2L0HBJ3_RHIFR</name>
<dbReference type="AlphaFoldDB" id="A0A2L0HBJ3"/>
<dbReference type="EMBL" id="CP024309">
    <property type="protein sequence ID" value="AUX78871.1"/>
    <property type="molecule type" value="Genomic_DNA"/>
</dbReference>
<evidence type="ECO:0000313" key="2">
    <source>
        <dbReference type="Proteomes" id="UP000239340"/>
    </source>
</evidence>
<geneLocation type="plasmid" evidence="2">
    <name>psfrenxt3b</name>
</geneLocation>
<accession>A0A2L0HBJ3</accession>
<dbReference type="Proteomes" id="UP000239340">
    <property type="component" value="Plasmid pSfreNXT3b"/>
</dbReference>
<protein>
    <submittedName>
        <fullName evidence="1">Uncharacterized protein</fullName>
    </submittedName>
</protein>
<gene>
    <name evidence="1" type="ORF">NXT3_PB00210</name>
</gene>
<keyword evidence="1" id="KW-0614">Plasmid</keyword>